<proteinExistence type="predicted"/>
<reference evidence="1 2" key="1">
    <citation type="submission" date="2024-05" db="EMBL/GenBank/DDBJ databases">
        <title>Microbispora sp.ZYX-F-249.</title>
        <authorList>
            <person name="Xie H."/>
        </authorList>
    </citation>
    <scope>NUCLEOTIDE SEQUENCE [LARGE SCALE GENOMIC DNA]</scope>
    <source>
        <strain evidence="1 2">ZYX-F-249</strain>
    </source>
</reference>
<dbReference type="EMBL" id="JBDJAW010000011">
    <property type="protein sequence ID" value="MEN3536501.1"/>
    <property type="molecule type" value="Genomic_DNA"/>
</dbReference>
<gene>
    <name evidence="1" type="ORF">AAH991_15405</name>
</gene>
<comment type="caution">
    <text evidence="1">The sequence shown here is derived from an EMBL/GenBank/DDBJ whole genome shotgun (WGS) entry which is preliminary data.</text>
</comment>
<sequence length="63" mass="7479">MTEDAATVDQELIDYQAIRQHFPLGWTRSHRRTRLLKTYRDVIAGARVRREIIEAIEKIRRSA</sequence>
<organism evidence="1 2">
    <name type="scientific">Microbispora maris</name>
    <dbReference type="NCBI Taxonomy" id="3144104"/>
    <lineage>
        <taxon>Bacteria</taxon>
        <taxon>Bacillati</taxon>
        <taxon>Actinomycetota</taxon>
        <taxon>Actinomycetes</taxon>
        <taxon>Streptosporangiales</taxon>
        <taxon>Streptosporangiaceae</taxon>
        <taxon>Microbispora</taxon>
    </lineage>
</organism>
<dbReference type="RefSeq" id="WP_346226492.1">
    <property type="nucleotide sequence ID" value="NZ_JBDJAW010000011.1"/>
</dbReference>
<evidence type="ECO:0000313" key="1">
    <source>
        <dbReference type="EMBL" id="MEN3536501.1"/>
    </source>
</evidence>
<name>A0ABV0AQE0_9ACTN</name>
<accession>A0ABV0AQE0</accession>
<evidence type="ECO:0000313" key="2">
    <source>
        <dbReference type="Proteomes" id="UP001447516"/>
    </source>
</evidence>
<keyword evidence="2" id="KW-1185">Reference proteome</keyword>
<dbReference type="Proteomes" id="UP001447516">
    <property type="component" value="Unassembled WGS sequence"/>
</dbReference>
<protein>
    <submittedName>
        <fullName evidence="1">Uncharacterized protein</fullName>
    </submittedName>
</protein>